<evidence type="ECO:0000259" key="8">
    <source>
        <dbReference type="Pfam" id="PF04085"/>
    </source>
</evidence>
<dbReference type="PANTHER" id="PTHR34138:SF1">
    <property type="entry name" value="CELL SHAPE-DETERMINING PROTEIN MREC"/>
    <property type="match status" value="1"/>
</dbReference>
<proteinExistence type="inferred from homology"/>
<evidence type="ECO:0000313" key="10">
    <source>
        <dbReference type="Proteomes" id="UP000199800"/>
    </source>
</evidence>
<gene>
    <name evidence="9" type="ORF">SAMN04487772_11825</name>
</gene>
<dbReference type="Gene3D" id="2.40.10.350">
    <property type="entry name" value="Rod shape-determining protein MreC, domain 2"/>
    <property type="match status" value="1"/>
</dbReference>
<reference evidence="9 10" key="1">
    <citation type="submission" date="2016-10" db="EMBL/GenBank/DDBJ databases">
        <authorList>
            <person name="de Groot N.N."/>
        </authorList>
    </citation>
    <scope>NUCLEOTIDE SEQUENCE [LARGE SCALE GENOMIC DNA]</scope>
    <source>
        <strain evidence="9 10">DSM 1801</strain>
    </source>
</reference>
<keyword evidence="7" id="KW-0472">Membrane</keyword>
<accession>A0A1I0E2H2</accession>
<evidence type="ECO:0000256" key="7">
    <source>
        <dbReference type="SAM" id="Phobius"/>
    </source>
</evidence>
<evidence type="ECO:0000313" key="9">
    <source>
        <dbReference type="EMBL" id="SET39281.1"/>
    </source>
</evidence>
<dbReference type="AlphaFoldDB" id="A0A1I0E2H2"/>
<keyword evidence="3 5" id="KW-0133">Cell shape</keyword>
<name>A0A1I0E2H2_9FIRM</name>
<dbReference type="PANTHER" id="PTHR34138">
    <property type="entry name" value="CELL SHAPE-DETERMINING PROTEIN MREC"/>
    <property type="match status" value="1"/>
</dbReference>
<dbReference type="STRING" id="29364.SAMN04487772_11825"/>
<dbReference type="NCBIfam" id="TIGR00219">
    <property type="entry name" value="mreC"/>
    <property type="match status" value="1"/>
</dbReference>
<keyword evidence="10" id="KW-1185">Reference proteome</keyword>
<dbReference type="GO" id="GO:0008360">
    <property type="term" value="P:regulation of cell shape"/>
    <property type="evidence" value="ECO:0007669"/>
    <property type="project" value="UniProtKB-KW"/>
</dbReference>
<protein>
    <recommendedName>
        <fullName evidence="2 5">Cell shape-determining protein MreC</fullName>
    </recommendedName>
    <alternativeName>
        <fullName evidence="4 5">Cell shape protein MreC</fullName>
    </alternativeName>
</protein>
<keyword evidence="6" id="KW-0175">Coiled coil</keyword>
<dbReference type="GO" id="GO:0005886">
    <property type="term" value="C:plasma membrane"/>
    <property type="evidence" value="ECO:0007669"/>
    <property type="project" value="TreeGrafter"/>
</dbReference>
<evidence type="ECO:0000256" key="4">
    <source>
        <dbReference type="ARBA" id="ARBA00032089"/>
    </source>
</evidence>
<comment type="function">
    <text evidence="5">Involved in formation and maintenance of cell shape.</text>
</comment>
<dbReference type="RefSeq" id="WP_177180761.1">
    <property type="nucleotide sequence ID" value="NZ_FOHN01000018.1"/>
</dbReference>
<evidence type="ECO:0000256" key="2">
    <source>
        <dbReference type="ARBA" id="ARBA00013855"/>
    </source>
</evidence>
<dbReference type="Proteomes" id="UP000199800">
    <property type="component" value="Unassembled WGS sequence"/>
</dbReference>
<dbReference type="InterPro" id="IPR055342">
    <property type="entry name" value="MreC_beta-barrel_core"/>
</dbReference>
<dbReference type="InterPro" id="IPR007221">
    <property type="entry name" value="MreC"/>
</dbReference>
<keyword evidence="7" id="KW-1133">Transmembrane helix</keyword>
<dbReference type="InterPro" id="IPR042175">
    <property type="entry name" value="Cell/Rod_MreC_2"/>
</dbReference>
<evidence type="ECO:0000256" key="3">
    <source>
        <dbReference type="ARBA" id="ARBA00022960"/>
    </source>
</evidence>
<evidence type="ECO:0000256" key="5">
    <source>
        <dbReference type="PIRNR" id="PIRNR038471"/>
    </source>
</evidence>
<sequence length="282" mass="31411">MRRRFNFSIKPKYIFIACAALCAGGMIFTYADNQNLSSVRTVFGDIVTPMQSGVNQVGNWISEKTEVFTSMKKLIAENKELQNRVDTLSSQNKILQLDQYELSNLRELYKLDKKYTEYPKVAARVITKDGGNWYNIFKIDKGTNDGIKKGMNVMAGDGLVGIITEAGHNWASVRAIIDDRSSVSGMVMKTNDKCIINGNLEMLDSGYIEIDNITKDSGIKKGYEVVTSRISPNFLPGILIGTVASVSTDETNLRKTGKLITAVDFDKLDTVLVITTLKEKEY</sequence>
<feature type="transmembrane region" description="Helical" evidence="7">
    <location>
        <begin position="12"/>
        <end position="31"/>
    </location>
</feature>
<keyword evidence="7" id="KW-0812">Transmembrane</keyword>
<dbReference type="Gene3D" id="2.40.10.340">
    <property type="entry name" value="Rod shape-determining protein MreC, domain 1"/>
    <property type="match status" value="1"/>
</dbReference>
<organism evidence="9 10">
    <name type="scientific">[Clostridium] polysaccharolyticum</name>
    <dbReference type="NCBI Taxonomy" id="29364"/>
    <lineage>
        <taxon>Bacteria</taxon>
        <taxon>Bacillati</taxon>
        <taxon>Bacillota</taxon>
        <taxon>Clostridia</taxon>
        <taxon>Lachnospirales</taxon>
        <taxon>Lachnospiraceae</taxon>
    </lineage>
</organism>
<evidence type="ECO:0000256" key="6">
    <source>
        <dbReference type="SAM" id="Coils"/>
    </source>
</evidence>
<evidence type="ECO:0000256" key="1">
    <source>
        <dbReference type="ARBA" id="ARBA00009369"/>
    </source>
</evidence>
<dbReference type="Pfam" id="PF04085">
    <property type="entry name" value="MreC"/>
    <property type="match status" value="1"/>
</dbReference>
<dbReference type="InterPro" id="IPR042177">
    <property type="entry name" value="Cell/Rod_1"/>
</dbReference>
<feature type="domain" description="Rod shape-determining protein MreC beta-barrel core" evidence="8">
    <location>
        <begin position="125"/>
        <end position="274"/>
    </location>
</feature>
<dbReference type="PIRSF" id="PIRSF038471">
    <property type="entry name" value="MreC"/>
    <property type="match status" value="1"/>
</dbReference>
<comment type="similarity">
    <text evidence="1 5">Belongs to the MreC family.</text>
</comment>
<dbReference type="EMBL" id="FOHN01000018">
    <property type="protein sequence ID" value="SET39281.1"/>
    <property type="molecule type" value="Genomic_DNA"/>
</dbReference>
<feature type="coiled-coil region" evidence="6">
    <location>
        <begin position="71"/>
        <end position="98"/>
    </location>
</feature>